<feature type="transmembrane region" description="Helical" evidence="1">
    <location>
        <begin position="145"/>
        <end position="168"/>
    </location>
</feature>
<dbReference type="Proteomes" id="UP000663833">
    <property type="component" value="Unassembled WGS sequence"/>
</dbReference>
<organism evidence="2 3">
    <name type="scientific">Rotaria socialis</name>
    <dbReference type="NCBI Taxonomy" id="392032"/>
    <lineage>
        <taxon>Eukaryota</taxon>
        <taxon>Metazoa</taxon>
        <taxon>Spiralia</taxon>
        <taxon>Gnathifera</taxon>
        <taxon>Rotifera</taxon>
        <taxon>Eurotatoria</taxon>
        <taxon>Bdelloidea</taxon>
        <taxon>Philodinida</taxon>
        <taxon>Philodinidae</taxon>
        <taxon>Rotaria</taxon>
    </lineage>
</organism>
<proteinExistence type="predicted"/>
<reference evidence="2" key="1">
    <citation type="submission" date="2021-02" db="EMBL/GenBank/DDBJ databases">
        <authorList>
            <person name="Nowell W R."/>
        </authorList>
    </citation>
    <scope>NUCLEOTIDE SEQUENCE</scope>
</reference>
<evidence type="ECO:0000256" key="1">
    <source>
        <dbReference type="SAM" id="Phobius"/>
    </source>
</evidence>
<accession>A0A817W5A2</accession>
<evidence type="ECO:0000313" key="2">
    <source>
        <dbReference type="EMBL" id="CAF3351642.1"/>
    </source>
</evidence>
<gene>
    <name evidence="2" type="ORF">LUA448_LOCUS13108</name>
</gene>
<keyword evidence="1" id="KW-1133">Transmembrane helix</keyword>
<sequence length="283" mass="31698">MGSKCSTLQIGGKVHISGNGSSPLIINGITYNISSLLNTVNFKAPETYGLPLEIDLKVGAKYMMTVNSDTEDGLVNGACGKLVMIDYGKLQKTNETVPCRIWIKFNEEKTGRKARANFHNVMRNRNIDSSLTPIEPVIRQINTKLIYIIGLYYLINSLILLINSYYWFILAYHIMYCIDISSSSSTDLVEQYSTSSIENLLKQKDQSKQFMVVKNDQKYVSSPAWSTFGFPAKRFEDGSCQRIIGFASCFACKDTYSYQYGGSGSTKYLLRHVCSKASSSENN</sequence>
<protein>
    <recommendedName>
        <fullName evidence="4">DNA helicase</fullName>
    </recommendedName>
</protein>
<evidence type="ECO:0000313" key="3">
    <source>
        <dbReference type="Proteomes" id="UP000663833"/>
    </source>
</evidence>
<keyword evidence="1" id="KW-0812">Transmembrane</keyword>
<dbReference type="AlphaFoldDB" id="A0A817W5A2"/>
<evidence type="ECO:0008006" key="4">
    <source>
        <dbReference type="Google" id="ProtNLM"/>
    </source>
</evidence>
<comment type="caution">
    <text evidence="2">The sequence shown here is derived from an EMBL/GenBank/DDBJ whole genome shotgun (WGS) entry which is preliminary data.</text>
</comment>
<name>A0A817W5A2_9BILA</name>
<keyword evidence="1" id="KW-0472">Membrane</keyword>
<dbReference type="EMBL" id="CAJNYD010001586">
    <property type="protein sequence ID" value="CAF3351642.1"/>
    <property type="molecule type" value="Genomic_DNA"/>
</dbReference>